<evidence type="ECO:0000259" key="4">
    <source>
        <dbReference type="PROSITE" id="PS50089"/>
    </source>
</evidence>
<dbReference type="Proteomes" id="UP000008065">
    <property type="component" value="Unassembled WGS sequence"/>
</dbReference>
<dbReference type="KEGG" id="nte:NEUTE1DRAFT125801"/>
<dbReference type="InterPro" id="IPR013083">
    <property type="entry name" value="Znf_RING/FYVE/PHD"/>
</dbReference>
<keyword evidence="3" id="KW-1133">Transmembrane helix</keyword>
<dbReference type="FunFam" id="3.30.40.10:FF:000758">
    <property type="entry name" value="WGS project CABT00000000 data, contig 2.1"/>
    <property type="match status" value="1"/>
</dbReference>
<dbReference type="GO" id="GO:0006511">
    <property type="term" value="P:ubiquitin-dependent protein catabolic process"/>
    <property type="evidence" value="ECO:0007669"/>
    <property type="project" value="TreeGrafter"/>
</dbReference>
<dbReference type="HOGENOM" id="CLU_027981_1_1_1"/>
<dbReference type="PROSITE" id="PS50089">
    <property type="entry name" value="ZF_RING_2"/>
    <property type="match status" value="1"/>
</dbReference>
<evidence type="ECO:0000256" key="3">
    <source>
        <dbReference type="SAM" id="Phobius"/>
    </source>
</evidence>
<dbReference type="SMART" id="SM00184">
    <property type="entry name" value="RING"/>
    <property type="match status" value="1"/>
</dbReference>
<dbReference type="EMBL" id="GL891382">
    <property type="protein sequence ID" value="EGO52287.1"/>
    <property type="molecule type" value="Genomic_DNA"/>
</dbReference>
<protein>
    <recommendedName>
        <fullName evidence="4">RING-type domain-containing protein</fullName>
    </recommendedName>
</protein>
<keyword evidence="6" id="KW-1185">Reference proteome</keyword>
<accession>F8N1A3</accession>
<feature type="domain" description="RING-type" evidence="4">
    <location>
        <begin position="356"/>
        <end position="399"/>
    </location>
</feature>
<dbReference type="PANTHER" id="PTHR22765">
    <property type="entry name" value="RING FINGER AND PROTEASE ASSOCIATED DOMAIN-CONTAINING"/>
    <property type="match status" value="1"/>
</dbReference>
<feature type="compositionally biased region" description="Polar residues" evidence="2">
    <location>
        <begin position="321"/>
        <end position="333"/>
    </location>
</feature>
<dbReference type="GeneID" id="20824851"/>
<keyword evidence="1" id="KW-0479">Metal-binding</keyword>
<dbReference type="CDD" id="cd16473">
    <property type="entry name" value="RING-H2_RNF103"/>
    <property type="match status" value="1"/>
</dbReference>
<feature type="compositionally biased region" description="Low complexity" evidence="2">
    <location>
        <begin position="489"/>
        <end position="506"/>
    </location>
</feature>
<reference evidence="6" key="1">
    <citation type="journal article" date="2011" name="Genetics">
        <title>Massive changes in genome architecture accompany the transition to self-fertility in the filamentous fungus Neurospora tetrasperma.</title>
        <authorList>
            <person name="Ellison C.E."/>
            <person name="Stajich J.E."/>
            <person name="Jacobson D.J."/>
            <person name="Natvig D.O."/>
            <person name="Lapidus A."/>
            <person name="Foster B."/>
            <person name="Aerts A."/>
            <person name="Riley R."/>
            <person name="Lindquist E.A."/>
            <person name="Grigoriev I.V."/>
            <person name="Taylor J.W."/>
        </authorList>
    </citation>
    <scope>NUCLEOTIDE SEQUENCE [LARGE SCALE GENOMIC DNA]</scope>
    <source>
        <strain evidence="6">FGSC 2508 / P0657</strain>
    </source>
</reference>
<dbReference type="AlphaFoldDB" id="F8N1A3"/>
<evidence type="ECO:0000256" key="2">
    <source>
        <dbReference type="SAM" id="MobiDB-lite"/>
    </source>
</evidence>
<feature type="region of interest" description="Disordered" evidence="2">
    <location>
        <begin position="305"/>
        <end position="333"/>
    </location>
</feature>
<dbReference type="PANTHER" id="PTHR22765:SF413">
    <property type="entry name" value="FINGER DOMAIN PROTEIN, PUTATIVE (AFU_ORTHOLOGUE AFUA_1G04600)-RELATED"/>
    <property type="match status" value="1"/>
</dbReference>
<dbReference type="RefSeq" id="XP_009855927.1">
    <property type="nucleotide sequence ID" value="XM_009857625.1"/>
</dbReference>
<proteinExistence type="predicted"/>
<dbReference type="Gene3D" id="3.30.40.10">
    <property type="entry name" value="Zinc/RING finger domain, C3HC4 (zinc finger)"/>
    <property type="match status" value="1"/>
</dbReference>
<gene>
    <name evidence="5" type="ORF">NEUTE1DRAFT_125801</name>
</gene>
<dbReference type="VEuPathDB" id="FungiDB:NEUTE1DRAFT_125801"/>
<name>F8N1A3_NEUT8</name>
<dbReference type="InterPro" id="IPR001841">
    <property type="entry name" value="Znf_RING"/>
</dbReference>
<sequence>MSMSVDEIRNVVLLLSNPAWRGGTTISNTVIRNVTALTHTLTVSTRIAENITVLASKYAATQNGVIQGLLYVPDLSEKYPCVDNLTAYIPESAPRRAQLPPANINLIALVPWINAQCARHFLISARQDPVRGLIFYKPDNSTEKPPKGSSDEWDIGDGGKWRSQAGYPIYAMSGAAGQRVMNQLSLYSGNVSEIPFGDRIAQVYNPSPGDFVRVWTELSVSTDTALPGIWVYILIIIGVLLGAIIGISLLMHFIQAKRRSSLRRRVISGEVNLERMGIKRLRVPMEVIDTFPLFTYHYEPDSISVPTSPRSLRPDRPRGGSRTQSEAATAQSVSGLTVAMSEKAPSTVATDYQPACAICLEPYQNRVTVIREIPCGHIFHTQCIDEFLSENSSLCPICKACMLPSGYCPKITNAMVRRERAVRRLRDRITVEDSCSEYEMVDQGKPIRGGKSLRSLLGGGGDDPKAADAATIATTPSRMSIRQGSIQRAGGKQQKQVGNNNNGNAQRGIPPVLGRKRMRELAGGSDIDDGESQAPACGSFSHPLPVLGKSGRGEYGVGDMDMIPLFACFGRFT</sequence>
<dbReference type="GO" id="GO:0005737">
    <property type="term" value="C:cytoplasm"/>
    <property type="evidence" value="ECO:0007669"/>
    <property type="project" value="TreeGrafter"/>
</dbReference>
<evidence type="ECO:0000313" key="6">
    <source>
        <dbReference type="Proteomes" id="UP000008065"/>
    </source>
</evidence>
<keyword evidence="3" id="KW-0472">Membrane</keyword>
<keyword evidence="3" id="KW-0812">Transmembrane</keyword>
<keyword evidence="1" id="KW-0862">Zinc</keyword>
<dbReference type="SUPFAM" id="SSF57850">
    <property type="entry name" value="RING/U-box"/>
    <property type="match status" value="1"/>
</dbReference>
<keyword evidence="1" id="KW-0863">Zinc-finger</keyword>
<evidence type="ECO:0000313" key="5">
    <source>
        <dbReference type="EMBL" id="EGO52287.1"/>
    </source>
</evidence>
<dbReference type="GO" id="GO:0061630">
    <property type="term" value="F:ubiquitin protein ligase activity"/>
    <property type="evidence" value="ECO:0007669"/>
    <property type="project" value="TreeGrafter"/>
</dbReference>
<dbReference type="Pfam" id="PF13639">
    <property type="entry name" value="zf-RING_2"/>
    <property type="match status" value="1"/>
</dbReference>
<feature type="region of interest" description="Disordered" evidence="2">
    <location>
        <begin position="478"/>
        <end position="514"/>
    </location>
</feature>
<evidence type="ECO:0000256" key="1">
    <source>
        <dbReference type="PROSITE-ProRule" id="PRU00175"/>
    </source>
</evidence>
<organism evidence="5 6">
    <name type="scientific">Neurospora tetrasperma (strain FGSC 2508 / ATCC MYA-4615 / P0657)</name>
    <dbReference type="NCBI Taxonomy" id="510951"/>
    <lineage>
        <taxon>Eukaryota</taxon>
        <taxon>Fungi</taxon>
        <taxon>Dikarya</taxon>
        <taxon>Ascomycota</taxon>
        <taxon>Pezizomycotina</taxon>
        <taxon>Sordariomycetes</taxon>
        <taxon>Sordariomycetidae</taxon>
        <taxon>Sordariales</taxon>
        <taxon>Sordariaceae</taxon>
        <taxon>Neurospora</taxon>
    </lineage>
</organism>
<dbReference type="GO" id="GO:0008270">
    <property type="term" value="F:zinc ion binding"/>
    <property type="evidence" value="ECO:0007669"/>
    <property type="project" value="UniProtKB-KW"/>
</dbReference>
<feature type="transmembrane region" description="Helical" evidence="3">
    <location>
        <begin position="229"/>
        <end position="254"/>
    </location>
</feature>
<dbReference type="OrthoDB" id="21204at2759"/>
<dbReference type="InterPro" id="IPR051826">
    <property type="entry name" value="E3_ubiquitin-ligase_domain"/>
</dbReference>